<keyword evidence="13" id="KW-0472">Membrane</keyword>
<proteinExistence type="inferred from homology"/>
<dbReference type="AlphaFoldDB" id="A0AA47P1C1"/>
<dbReference type="PANTHER" id="PTHR13475:SF4">
    <property type="entry name" value="NEUGRIN"/>
    <property type="match status" value="1"/>
</dbReference>
<keyword evidence="10" id="KW-0732">Signal</keyword>
<organism evidence="18 19">
    <name type="scientific">Merluccius polli</name>
    <name type="common">Benguela hake</name>
    <name type="synonym">Merluccius cadenati</name>
    <dbReference type="NCBI Taxonomy" id="89951"/>
    <lineage>
        <taxon>Eukaryota</taxon>
        <taxon>Metazoa</taxon>
        <taxon>Chordata</taxon>
        <taxon>Craniata</taxon>
        <taxon>Vertebrata</taxon>
        <taxon>Euteleostomi</taxon>
        <taxon>Actinopterygii</taxon>
        <taxon>Neopterygii</taxon>
        <taxon>Teleostei</taxon>
        <taxon>Neoteleostei</taxon>
        <taxon>Acanthomorphata</taxon>
        <taxon>Zeiogadaria</taxon>
        <taxon>Gadariae</taxon>
        <taxon>Gadiformes</taxon>
        <taxon>Gadoidei</taxon>
        <taxon>Merlucciidae</taxon>
        <taxon>Merluccius</taxon>
    </lineage>
</organism>
<dbReference type="GO" id="GO:0005576">
    <property type="term" value="C:extracellular region"/>
    <property type="evidence" value="ECO:0007669"/>
    <property type="project" value="UniProtKB-SubCell"/>
</dbReference>
<evidence type="ECO:0000313" key="18">
    <source>
        <dbReference type="EMBL" id="KAK0146776.1"/>
    </source>
</evidence>
<dbReference type="EMBL" id="JAOPHQ010002559">
    <property type="protein sequence ID" value="KAK0146776.1"/>
    <property type="molecule type" value="Genomic_DNA"/>
</dbReference>
<evidence type="ECO:0000256" key="3">
    <source>
        <dbReference type="ARBA" id="ARBA00004325"/>
    </source>
</evidence>
<evidence type="ECO:0000256" key="7">
    <source>
        <dbReference type="ARBA" id="ARBA00016593"/>
    </source>
</evidence>
<evidence type="ECO:0000256" key="4">
    <source>
        <dbReference type="ARBA" id="ARBA00004613"/>
    </source>
</evidence>
<keyword evidence="12" id="KW-0496">Mitochondrion</keyword>
<evidence type="ECO:0000256" key="6">
    <source>
        <dbReference type="ARBA" id="ARBA00011308"/>
    </source>
</evidence>
<keyword evidence="14" id="KW-0325">Glycoprotein</keyword>
<evidence type="ECO:0000313" key="19">
    <source>
        <dbReference type="Proteomes" id="UP001174136"/>
    </source>
</evidence>
<dbReference type="Proteomes" id="UP001174136">
    <property type="component" value="Unassembled WGS sequence"/>
</dbReference>
<evidence type="ECO:0000256" key="9">
    <source>
        <dbReference type="ARBA" id="ARBA00022525"/>
    </source>
</evidence>
<dbReference type="GO" id="GO:0005634">
    <property type="term" value="C:nucleus"/>
    <property type="evidence" value="ECO:0007669"/>
    <property type="project" value="UniProtKB-SubCell"/>
</dbReference>
<dbReference type="GO" id="GO:0030154">
    <property type="term" value="P:cell differentiation"/>
    <property type="evidence" value="ECO:0007669"/>
    <property type="project" value="UniProtKB-KW"/>
</dbReference>
<dbReference type="InterPro" id="IPR010487">
    <property type="entry name" value="NGRN/Rrg9"/>
</dbReference>
<gene>
    <name evidence="18" type="primary">NGRN</name>
    <name evidence="18" type="ORF">N1851_013893</name>
</gene>
<comment type="subcellular location">
    <subcellularLocation>
        <location evidence="3">Mitochondrion membrane</location>
    </subcellularLocation>
    <subcellularLocation>
        <location evidence="2">Nucleus</location>
    </subcellularLocation>
    <subcellularLocation>
        <location evidence="4">Secreted</location>
    </subcellularLocation>
</comment>
<keyword evidence="15" id="KW-0539">Nucleus</keyword>
<evidence type="ECO:0000256" key="13">
    <source>
        <dbReference type="ARBA" id="ARBA00023136"/>
    </source>
</evidence>
<evidence type="ECO:0000256" key="1">
    <source>
        <dbReference type="ARBA" id="ARBA00003783"/>
    </source>
</evidence>
<dbReference type="GO" id="GO:0031966">
    <property type="term" value="C:mitochondrial membrane"/>
    <property type="evidence" value="ECO:0007669"/>
    <property type="project" value="UniProtKB-SubCell"/>
</dbReference>
<feature type="compositionally biased region" description="Acidic residues" evidence="17">
    <location>
        <begin position="272"/>
        <end position="281"/>
    </location>
</feature>
<reference evidence="18" key="1">
    <citation type="journal article" date="2023" name="Front. Mar. Sci.">
        <title>A new Merluccius polli reference genome to investigate the effects of global change in West African waters.</title>
        <authorList>
            <person name="Mateo J.L."/>
            <person name="Blanco-Fernandez C."/>
            <person name="Garcia-Vazquez E."/>
            <person name="Machado-Schiaffino G."/>
        </authorList>
    </citation>
    <scope>NUCLEOTIDE SEQUENCE</scope>
    <source>
        <strain evidence="18">C29</strain>
        <tissue evidence="18">Fin</tissue>
    </source>
</reference>
<evidence type="ECO:0000256" key="16">
    <source>
        <dbReference type="ARBA" id="ARBA00029657"/>
    </source>
</evidence>
<dbReference type="PANTHER" id="PTHR13475">
    <property type="entry name" value="NEUGRIN"/>
    <property type="match status" value="1"/>
</dbReference>
<evidence type="ECO:0000256" key="15">
    <source>
        <dbReference type="ARBA" id="ARBA00023242"/>
    </source>
</evidence>
<evidence type="ECO:0000256" key="10">
    <source>
        <dbReference type="ARBA" id="ARBA00022729"/>
    </source>
</evidence>
<evidence type="ECO:0000256" key="2">
    <source>
        <dbReference type="ARBA" id="ARBA00004123"/>
    </source>
</evidence>
<name>A0AA47P1C1_MERPO</name>
<evidence type="ECO:0000256" key="5">
    <source>
        <dbReference type="ARBA" id="ARBA00008082"/>
    </source>
</evidence>
<protein>
    <recommendedName>
        <fullName evidence="7">Neugrin</fullName>
    </recommendedName>
    <alternativeName>
        <fullName evidence="16">Neurite outgrowth-associated protein</fullName>
    </alternativeName>
</protein>
<keyword evidence="11" id="KW-0221">Differentiation</keyword>
<comment type="caution">
    <text evidence="18">The sequence shown here is derived from an EMBL/GenBank/DDBJ whole genome shotgun (WGS) entry which is preliminary data.</text>
</comment>
<keyword evidence="9" id="KW-0964">Secreted</keyword>
<dbReference type="Pfam" id="PF06413">
    <property type="entry name" value="Neugrin"/>
    <property type="match status" value="2"/>
</dbReference>
<comment type="similarity">
    <text evidence="5">Belongs to the neugrin family.</text>
</comment>
<evidence type="ECO:0000256" key="8">
    <source>
        <dbReference type="ARBA" id="ARBA00022473"/>
    </source>
</evidence>
<keyword evidence="8" id="KW-0217">Developmental protein</keyword>
<evidence type="ECO:0000256" key="11">
    <source>
        <dbReference type="ARBA" id="ARBA00022782"/>
    </source>
</evidence>
<evidence type="ECO:0000256" key="12">
    <source>
        <dbReference type="ARBA" id="ARBA00023128"/>
    </source>
</evidence>
<keyword evidence="19" id="KW-1185">Reference proteome</keyword>
<feature type="region of interest" description="Disordered" evidence="17">
    <location>
        <begin position="251"/>
        <end position="281"/>
    </location>
</feature>
<evidence type="ECO:0000256" key="14">
    <source>
        <dbReference type="ARBA" id="ARBA00023180"/>
    </source>
</evidence>
<evidence type="ECO:0000256" key="17">
    <source>
        <dbReference type="SAM" id="MobiDB-lite"/>
    </source>
</evidence>
<accession>A0AA47P1C1</accession>
<sequence length="322" mass="35398">MSPSVVSLVSRLAVSMRTCRFASRDAKAWPRPGLMQRVPGGRRPAQDHQHHKVLDEDIAVEEVEDKLDALLSQEKKRKAAVKMSRIKRQMTPPGAPERTLSWDTIEQIRYLRRERPEEWTLERLAGGFSVPHDDILRVLKSKFSPTGPRKVKQDAKVMARLGQRTAQLPAGGVPQSKLLLPAQKTPTMLVAVDDASGPGTLVRSAHRMLTPRVVVGRGGGEISGTHPVTGPASLVTRPNLLPISTATVEVSRPTPATSISEEDDCGAPPVESGEDDVDEERWDGEVLTESELEELMLTTKPSAAVQVGKDFYDPEGNFLYRI</sequence>
<comment type="subunit">
    <text evidence="6">Forms a regulatory protein-RNA complex, consisting of RCC1L, NGRN, RPUSD3, RPUSD4, TRUB2, FASTKD2 and 16S mt-rRNA. Interacts with 16S mt-rRNA; this interaction is direct.</text>
</comment>
<comment type="function">
    <text evidence="1">Plays an essential role in mitochondrial ribosome biogenesis. As a component of a functional protein-RNA module, consisting of RCC1L, NGRN, RPUSD3, RPUSD4, TRUB2, FASTKD2 and 16S mitochondrial ribosomal RNA (16S mt-rRNA), controls 16S mt-rRNA abundance and is required for intra-mitochondrial translation of core subunits of the oxidative phosphorylation system.</text>
</comment>